<evidence type="ECO:0000313" key="3">
    <source>
        <dbReference type="EMBL" id="SMY38143.1"/>
    </source>
</evidence>
<protein>
    <submittedName>
        <fullName evidence="3">Heat shock protein HslJ</fullName>
    </submittedName>
</protein>
<dbReference type="InterPro" id="IPR053147">
    <property type="entry name" value="Hsp_HslJ-like"/>
</dbReference>
<keyword evidence="4" id="KW-1185">Reference proteome</keyword>
<dbReference type="InterPro" id="IPR038670">
    <property type="entry name" value="HslJ-like_sf"/>
</dbReference>
<dbReference type="Gene3D" id="2.40.128.270">
    <property type="match status" value="1"/>
</dbReference>
<keyword evidence="3" id="KW-0346">Stress response</keyword>
<feature type="domain" description="DUF306" evidence="2">
    <location>
        <begin position="35"/>
        <end position="142"/>
    </location>
</feature>
<evidence type="ECO:0000313" key="4">
    <source>
        <dbReference type="Proteomes" id="UP000195963"/>
    </source>
</evidence>
<dbReference type="Pfam" id="PF03724">
    <property type="entry name" value="META"/>
    <property type="match status" value="1"/>
</dbReference>
<sequence length="152" mass="16453">MKKRLLSALVLPMMLAACSTTGINTPTTPHQVTGSELANGSWSLVKIDNQDIAQPAPFQAPTLELATDLAANGHAGCNRYFGQAEVKDGQFRIEKMGMTMMLCPDNEMKIEQTFAQSLADWNKVSISGDTMTMTNAKHTLTFTRDAAATNAQ</sequence>
<organism evidence="3 4">
    <name type="scientific">Photobacterium malacitanum</name>
    <dbReference type="NCBI Taxonomy" id="2204294"/>
    <lineage>
        <taxon>Bacteria</taxon>
        <taxon>Pseudomonadati</taxon>
        <taxon>Pseudomonadota</taxon>
        <taxon>Gammaproteobacteria</taxon>
        <taxon>Vibrionales</taxon>
        <taxon>Vibrionaceae</taxon>
        <taxon>Photobacterium</taxon>
    </lineage>
</organism>
<feature type="chain" id="PRO_5012418809" evidence="1">
    <location>
        <begin position="23"/>
        <end position="152"/>
    </location>
</feature>
<evidence type="ECO:0000259" key="2">
    <source>
        <dbReference type="Pfam" id="PF03724"/>
    </source>
</evidence>
<dbReference type="AlphaFoldDB" id="A0A1Y6MNM9"/>
<proteinExistence type="predicted"/>
<feature type="signal peptide" evidence="1">
    <location>
        <begin position="1"/>
        <end position="22"/>
    </location>
</feature>
<dbReference type="PANTHER" id="PTHR35535:SF1">
    <property type="entry name" value="HEAT SHOCK PROTEIN HSLJ"/>
    <property type="match status" value="1"/>
</dbReference>
<gene>
    <name evidence="3" type="primary">hslJ_2</name>
    <name evidence="3" type="ORF">PMAL9190_03376</name>
</gene>
<dbReference type="PANTHER" id="PTHR35535">
    <property type="entry name" value="HEAT SHOCK PROTEIN HSLJ"/>
    <property type="match status" value="1"/>
</dbReference>
<name>A0A1Y6MNM9_9GAMM</name>
<dbReference type="InterPro" id="IPR005184">
    <property type="entry name" value="DUF306_Meta_HslJ"/>
</dbReference>
<evidence type="ECO:0000256" key="1">
    <source>
        <dbReference type="SAM" id="SignalP"/>
    </source>
</evidence>
<dbReference type="EMBL" id="FYAK01000011">
    <property type="protein sequence ID" value="SMY38143.1"/>
    <property type="molecule type" value="Genomic_DNA"/>
</dbReference>
<dbReference type="Proteomes" id="UP000195963">
    <property type="component" value="Unassembled WGS sequence"/>
</dbReference>
<keyword evidence="1" id="KW-0732">Signal</keyword>
<dbReference type="PROSITE" id="PS51257">
    <property type="entry name" value="PROKAR_LIPOPROTEIN"/>
    <property type="match status" value="1"/>
</dbReference>
<dbReference type="RefSeq" id="WP_087846174.1">
    <property type="nucleotide sequence ID" value="NZ_FYAK01000011.1"/>
</dbReference>
<reference evidence="4" key="1">
    <citation type="submission" date="2017-06" db="EMBL/GenBank/DDBJ databases">
        <authorList>
            <person name="Rodrigo-Torres L."/>
            <person name="Arahal R.D."/>
            <person name="Lucena T."/>
        </authorList>
    </citation>
    <scope>NUCLEOTIDE SEQUENCE [LARGE SCALE GENOMIC DNA]</scope>
    <source>
        <strain evidence="4">CECT 9190</strain>
    </source>
</reference>
<accession>A0A1Y6MNM9</accession>